<dbReference type="InterPro" id="IPR039331">
    <property type="entry name" value="PAPs-like"/>
</dbReference>
<dbReference type="InterPro" id="IPR026444">
    <property type="entry name" value="Secre_tail"/>
</dbReference>
<gene>
    <name evidence="4" type="ORF">Q73A0000_07715</name>
</gene>
<evidence type="ECO:0000313" key="5">
    <source>
        <dbReference type="Proteomes" id="UP000594195"/>
    </source>
</evidence>
<reference evidence="4 5" key="1">
    <citation type="submission" date="2019-05" db="EMBL/GenBank/DDBJ databases">
        <title>Chryseobacterium sp. isolated from King George Island, maritime Antarctica.</title>
        <authorList>
            <person name="Peng X."/>
        </authorList>
    </citation>
    <scope>NUCLEOTIDE SEQUENCE [LARGE SCALE GENOMIC DNA]</scope>
    <source>
        <strain evidence="4 5">7-3A</strain>
    </source>
</reference>
<dbReference type="InterPro" id="IPR029052">
    <property type="entry name" value="Metallo-depent_PP-like"/>
</dbReference>
<dbReference type="AlphaFoldDB" id="A0A7M2Y837"/>
<accession>A0A7M2Y837</accession>
<evidence type="ECO:0000313" key="4">
    <source>
        <dbReference type="EMBL" id="QOW10260.1"/>
    </source>
</evidence>
<dbReference type="Pfam" id="PF00149">
    <property type="entry name" value="Metallophos"/>
    <property type="match status" value="1"/>
</dbReference>
<feature type="domain" description="Secretion system C-terminal sorting" evidence="3">
    <location>
        <begin position="423"/>
        <end position="492"/>
    </location>
</feature>
<evidence type="ECO:0000259" key="2">
    <source>
        <dbReference type="Pfam" id="PF00149"/>
    </source>
</evidence>
<proteinExistence type="predicted"/>
<dbReference type="GO" id="GO:0003993">
    <property type="term" value="F:acid phosphatase activity"/>
    <property type="evidence" value="ECO:0007669"/>
    <property type="project" value="InterPro"/>
</dbReference>
<dbReference type="EMBL" id="CP040442">
    <property type="protein sequence ID" value="QOW10260.1"/>
    <property type="molecule type" value="Genomic_DNA"/>
</dbReference>
<dbReference type="Proteomes" id="UP000594195">
    <property type="component" value="Chromosome"/>
</dbReference>
<dbReference type="InterPro" id="IPR004843">
    <property type="entry name" value="Calcineurin-like_PHP"/>
</dbReference>
<dbReference type="NCBIfam" id="TIGR04183">
    <property type="entry name" value="Por_Secre_tail"/>
    <property type="match status" value="1"/>
</dbReference>
<dbReference type="Gene3D" id="3.60.21.10">
    <property type="match status" value="1"/>
</dbReference>
<keyword evidence="1" id="KW-0732">Signal</keyword>
<dbReference type="SUPFAM" id="SSF56300">
    <property type="entry name" value="Metallo-dependent phosphatases"/>
    <property type="match status" value="1"/>
</dbReference>
<dbReference type="PANTHER" id="PTHR22953">
    <property type="entry name" value="ACID PHOSPHATASE RELATED"/>
    <property type="match status" value="1"/>
</dbReference>
<dbReference type="PANTHER" id="PTHR22953:SF153">
    <property type="entry name" value="PURPLE ACID PHOSPHATASE"/>
    <property type="match status" value="1"/>
</dbReference>
<dbReference type="Pfam" id="PF18962">
    <property type="entry name" value="Por_Secre_tail"/>
    <property type="match status" value="1"/>
</dbReference>
<organism evidence="4 5">
    <name type="scientific">Kaistella flava</name>
    <name type="common">ex Peng et al. 2021</name>
    <dbReference type="NCBI Taxonomy" id="2038776"/>
    <lineage>
        <taxon>Bacteria</taxon>
        <taxon>Pseudomonadati</taxon>
        <taxon>Bacteroidota</taxon>
        <taxon>Flavobacteriia</taxon>
        <taxon>Flavobacteriales</taxon>
        <taxon>Weeksellaceae</taxon>
        <taxon>Chryseobacterium group</taxon>
        <taxon>Kaistella</taxon>
    </lineage>
</organism>
<protein>
    <submittedName>
        <fullName evidence="4">T9SS type A sorting domain-containing protein</fullName>
    </submittedName>
</protein>
<evidence type="ECO:0000259" key="3">
    <source>
        <dbReference type="Pfam" id="PF18962"/>
    </source>
</evidence>
<feature type="domain" description="Calcineurin-like phosphoesterase" evidence="2">
    <location>
        <begin position="133"/>
        <end position="306"/>
    </location>
</feature>
<dbReference type="RefSeq" id="WP_193813489.1">
    <property type="nucleotide sequence ID" value="NZ_CP040442.1"/>
</dbReference>
<keyword evidence="5" id="KW-1185">Reference proteome</keyword>
<name>A0A7M2Y837_9FLAO</name>
<evidence type="ECO:0000256" key="1">
    <source>
        <dbReference type="ARBA" id="ARBA00022729"/>
    </source>
</evidence>
<dbReference type="KEGG" id="kfa:Q73A0000_07715"/>
<sequence length="500" mass="55131">MKKLLLFGILLFSIVNISAAITQIRWGSNAGPLNGLTLDWTSTGNSDKFRWGYTTAYEMGTFNTLKRPAISAGNSYFRYAFPIVNANSTIYYQMYDSAASVWTTQMTYKTAPPANTKTFSFIAQGDSRSNANTVWKNIADKVTLRTNNAFTLFTGDITGSGDNIAQYDDWFSNAVNYVGNNIIYHSQGNHDVPSSVSYYQKIFSLPSNNSENSNLYYSFKYGNALFISLNSEDVMSETSAQSVWLKSTLQQAKSDPTITWRIIFFHRPLVNAGEHYGEANARRANWGAWFDANDVDLILNGHDHNYQRSKPINFSNTGDVSVASSYGTGLGQGICQVICGGSGAGLYPQGSNADVPLTSIFYQGFNYVQIDVQDKILTANVYGLGSTVSATSPEILIEQVVIDKSKNLDSTQTAKNRQNPINVYPNPAQDMLTLKYSSAENGEGLIKIYDMSAREINSIKASKTTTDFEKKIDVSTLAKGIYTISVIIGGHQDSTIFIKK</sequence>